<feature type="repeat" description="PPR" evidence="3">
    <location>
        <begin position="820"/>
        <end position="853"/>
    </location>
</feature>
<feature type="repeat" description="PPR" evidence="3">
    <location>
        <begin position="400"/>
        <end position="434"/>
    </location>
</feature>
<feature type="repeat" description="PPR" evidence="3">
    <location>
        <begin position="540"/>
        <end position="574"/>
    </location>
</feature>
<dbReference type="NCBIfam" id="TIGR00756">
    <property type="entry name" value="PPR"/>
    <property type="match status" value="7"/>
</dbReference>
<feature type="repeat" description="PPR" evidence="3">
    <location>
        <begin position="681"/>
        <end position="715"/>
    </location>
</feature>
<dbReference type="PANTHER" id="PTHR46128:SF211">
    <property type="entry name" value="PENTACOTRIPEPTIDE-REPEAT REGION OF PRORP DOMAIN-CONTAINING PROTEIN"/>
    <property type="match status" value="1"/>
</dbReference>
<dbReference type="Gene3D" id="1.25.40.10">
    <property type="entry name" value="Tetratricopeptide repeat domain"/>
    <property type="match status" value="6"/>
</dbReference>
<evidence type="ECO:0008006" key="6">
    <source>
        <dbReference type="Google" id="ProtNLM"/>
    </source>
</evidence>
<sequence>MDRPRLMLKARARRSTAHAQAWPAAKLKTKSRALVSPLLLLNNNIKTIYIFSHSSYSTVVGASAKDVVLSFKEWFGLKPRSSAVLDRVFQILSTHDDEDSASRFAADQALSELGIRLTESFALQVLNYGKKTKDVLSCLKFFDWAGRQPHFHHTRATFHAIFKLLHCAKLTPLMVDFLENYKKDRYYHQVRFNDTLVMGYALAGKPDIALHLFGKMRFQGMDLDDYAYHVLLNALVEQGCFDAVAVVSKQISMRGFENDVTRTIMLKCLCKQKKIDEAVEYFQQLVSGRECVSGFMIGIVVNALCKNSRFEQAGKLLEDFKDRDNVVKLEKAYDVWLRNLVRAGRLDLALEFLKSKNSLEGYVPEVFRFNFLVSRLLKENRLMEVFDLFMDMKEGQISPDGVTMNTVLCFFCKAGMVDVAIELYKSRSEFGLSPNGIVYNYLINSLCGDGSTDEAYEVLKNSIDQGLFPGKKTLSILADALCRDGKFEQMKDLVIFALERNIKLRDVTYDKFISALCKANKVEVGYLIHSELSRMNKVASENTYIQLIHGFNKSNRADIAARLLVEMEEKGHKPTRALHRAVIRCLCNMETPAKQFLQLLNMQLSHQETNFQIYNFFIDGAGHVKRPDLARAVYELMQRSGLVPQLGSNILMLQSYLKSGRISDALNFFNHLRLKEMNGIPRKLYNTLIVGLCKAMKANLAWGFMREMRHNGMYPSMECYEELIKLLCSTKNYDMVVGVMNHLEGHGRQVTSFIGNTLLLHALKTRDLYEAWIRLRGMLINEQSKISLLGQLIGVFSGCIKVSQDIEGLQKMIEQCFPLDTYTYNILLRRLSVSEIDHACELFNRMRRKGYEPDQWTFDILKCGLYNCLRTDEAERRLEEMF</sequence>
<name>A0A2H5PUN7_CITUN</name>
<dbReference type="InterPro" id="IPR002885">
    <property type="entry name" value="PPR_rpt"/>
</dbReference>
<keyword evidence="2" id="KW-0677">Repeat</keyword>
<dbReference type="Pfam" id="PF13041">
    <property type="entry name" value="PPR_2"/>
    <property type="match status" value="2"/>
</dbReference>
<gene>
    <name evidence="4" type="ORF">CUMW_169130</name>
</gene>
<dbReference type="Pfam" id="PF13812">
    <property type="entry name" value="PPR_3"/>
    <property type="match status" value="1"/>
</dbReference>
<evidence type="ECO:0000256" key="1">
    <source>
        <dbReference type="ARBA" id="ARBA00007626"/>
    </source>
</evidence>
<keyword evidence="5" id="KW-1185">Reference proteome</keyword>
<dbReference type="Proteomes" id="UP000236630">
    <property type="component" value="Unassembled WGS sequence"/>
</dbReference>
<proteinExistence type="inferred from homology"/>
<organism evidence="4 5">
    <name type="scientific">Citrus unshiu</name>
    <name type="common">Satsuma mandarin</name>
    <name type="synonym">Citrus nobilis var. unshiu</name>
    <dbReference type="NCBI Taxonomy" id="55188"/>
    <lineage>
        <taxon>Eukaryota</taxon>
        <taxon>Viridiplantae</taxon>
        <taxon>Streptophyta</taxon>
        <taxon>Embryophyta</taxon>
        <taxon>Tracheophyta</taxon>
        <taxon>Spermatophyta</taxon>
        <taxon>Magnoliopsida</taxon>
        <taxon>eudicotyledons</taxon>
        <taxon>Gunneridae</taxon>
        <taxon>Pentapetalae</taxon>
        <taxon>rosids</taxon>
        <taxon>malvids</taxon>
        <taxon>Sapindales</taxon>
        <taxon>Rutaceae</taxon>
        <taxon>Aurantioideae</taxon>
        <taxon>Citrus</taxon>
    </lineage>
</organism>
<reference evidence="4 5" key="1">
    <citation type="journal article" date="2017" name="Front. Genet.">
        <title>Draft sequencing of the heterozygous diploid genome of Satsuma (Citrus unshiu Marc.) using a hybrid assembly approach.</title>
        <authorList>
            <person name="Shimizu T."/>
            <person name="Tanizawa Y."/>
            <person name="Mochizuki T."/>
            <person name="Nagasaki H."/>
            <person name="Yoshioka T."/>
            <person name="Toyoda A."/>
            <person name="Fujiyama A."/>
            <person name="Kaminuma E."/>
            <person name="Nakamura Y."/>
        </authorList>
    </citation>
    <scope>NUCLEOTIDE SEQUENCE [LARGE SCALE GENOMIC DNA]</scope>
    <source>
        <strain evidence="5">cv. Miyagawa wase</strain>
    </source>
</reference>
<comment type="caution">
    <text evidence="4">The sequence shown here is derived from an EMBL/GenBank/DDBJ whole genome shotgun (WGS) entry which is preliminary data.</text>
</comment>
<dbReference type="EMBL" id="BDQV01000130">
    <property type="protein sequence ID" value="GAY56087.1"/>
    <property type="molecule type" value="Genomic_DNA"/>
</dbReference>
<comment type="similarity">
    <text evidence="1">Belongs to the PPR family. P subfamily.</text>
</comment>
<protein>
    <recommendedName>
        <fullName evidence="6">Pentacotripeptide-repeat region of PRORP domain-containing protein</fullName>
    </recommendedName>
</protein>
<feature type="repeat" description="PPR" evidence="3">
    <location>
        <begin position="435"/>
        <end position="469"/>
    </location>
</feature>
<dbReference type="Pfam" id="PF01535">
    <property type="entry name" value="PPR"/>
    <property type="match status" value="6"/>
</dbReference>
<evidence type="ECO:0000256" key="2">
    <source>
        <dbReference type="ARBA" id="ARBA00022737"/>
    </source>
</evidence>
<evidence type="ECO:0000256" key="3">
    <source>
        <dbReference type="PROSITE-ProRule" id="PRU00708"/>
    </source>
</evidence>
<dbReference type="PANTHER" id="PTHR46128">
    <property type="entry name" value="MITOCHONDRIAL GROUP I INTRON SPLICING FACTOR CCM1"/>
    <property type="match status" value="1"/>
</dbReference>
<feature type="repeat" description="PPR" evidence="3">
    <location>
        <begin position="610"/>
        <end position="644"/>
    </location>
</feature>
<accession>A0A2H5PUN7</accession>
<dbReference type="PROSITE" id="PS51375">
    <property type="entry name" value="PPR"/>
    <property type="match status" value="6"/>
</dbReference>
<dbReference type="InterPro" id="IPR011990">
    <property type="entry name" value="TPR-like_helical_dom_sf"/>
</dbReference>
<dbReference type="STRING" id="55188.A0A2H5PUN7"/>
<evidence type="ECO:0000313" key="5">
    <source>
        <dbReference type="Proteomes" id="UP000236630"/>
    </source>
</evidence>
<evidence type="ECO:0000313" key="4">
    <source>
        <dbReference type="EMBL" id="GAY56087.1"/>
    </source>
</evidence>
<dbReference type="InterPro" id="IPR050872">
    <property type="entry name" value="PPR_P_subfamily"/>
</dbReference>
<dbReference type="AlphaFoldDB" id="A0A2H5PUN7"/>